<sequence>MHDEIHPKPPIPIPTQISNRNPTEKQHPIPKKHEKDAQEQNKSVKEREESSNTAHRRALRSGLLRRQLVIPFEELSTFGENYLYISLNKDNPRERRIPTSNYPVPNVTPGPSDRQTNVRVSTRPRHVHASHIRALPPLFEAVLSIIRHPPDSTECHPGLPLSSSIHPSKEEGPPNPQLGDFYPPLATSIKIHPSNPNPGETLKLARDRIERQEEMLGRDKRRQEIQNE</sequence>
<feature type="region of interest" description="Disordered" evidence="1">
    <location>
        <begin position="153"/>
        <end position="184"/>
    </location>
</feature>
<reference evidence="2 3" key="1">
    <citation type="journal article" date="2022" name="Nat. Ecol. Evol.">
        <title>A masculinizing supergene underlies an exaggerated male reproductive morph in a spider.</title>
        <authorList>
            <person name="Hendrickx F."/>
            <person name="De Corte Z."/>
            <person name="Sonet G."/>
            <person name="Van Belleghem S.M."/>
            <person name="Kostlbacher S."/>
            <person name="Vangestel C."/>
        </authorList>
    </citation>
    <scope>NUCLEOTIDE SEQUENCE [LARGE SCALE GENOMIC DNA]</scope>
    <source>
        <strain evidence="2">W744_W776</strain>
    </source>
</reference>
<feature type="compositionally biased region" description="Basic and acidic residues" evidence="1">
    <location>
        <begin position="22"/>
        <end position="50"/>
    </location>
</feature>
<name>A0AAV6V9U5_9ARAC</name>
<feature type="region of interest" description="Disordered" evidence="1">
    <location>
        <begin position="1"/>
        <end position="56"/>
    </location>
</feature>
<feature type="region of interest" description="Disordered" evidence="1">
    <location>
        <begin position="95"/>
        <end position="118"/>
    </location>
</feature>
<accession>A0AAV6V9U5</accession>
<protein>
    <submittedName>
        <fullName evidence="2">Uncharacterized protein</fullName>
    </submittedName>
</protein>
<comment type="caution">
    <text evidence="2">The sequence shown here is derived from an EMBL/GenBank/DDBJ whole genome shotgun (WGS) entry which is preliminary data.</text>
</comment>
<gene>
    <name evidence="2" type="ORF">JTE90_014654</name>
</gene>
<dbReference type="Proteomes" id="UP000827092">
    <property type="component" value="Unassembled WGS sequence"/>
</dbReference>
<evidence type="ECO:0000313" key="2">
    <source>
        <dbReference type="EMBL" id="KAG8192878.1"/>
    </source>
</evidence>
<dbReference type="EMBL" id="JAFNEN010000134">
    <property type="protein sequence ID" value="KAG8192878.1"/>
    <property type="molecule type" value="Genomic_DNA"/>
</dbReference>
<keyword evidence="3" id="KW-1185">Reference proteome</keyword>
<evidence type="ECO:0000256" key="1">
    <source>
        <dbReference type="SAM" id="MobiDB-lite"/>
    </source>
</evidence>
<organism evidence="2 3">
    <name type="scientific">Oedothorax gibbosus</name>
    <dbReference type="NCBI Taxonomy" id="931172"/>
    <lineage>
        <taxon>Eukaryota</taxon>
        <taxon>Metazoa</taxon>
        <taxon>Ecdysozoa</taxon>
        <taxon>Arthropoda</taxon>
        <taxon>Chelicerata</taxon>
        <taxon>Arachnida</taxon>
        <taxon>Araneae</taxon>
        <taxon>Araneomorphae</taxon>
        <taxon>Entelegynae</taxon>
        <taxon>Araneoidea</taxon>
        <taxon>Linyphiidae</taxon>
        <taxon>Erigoninae</taxon>
        <taxon>Oedothorax</taxon>
    </lineage>
</organism>
<dbReference type="AlphaFoldDB" id="A0AAV6V9U5"/>
<proteinExistence type="predicted"/>
<evidence type="ECO:0000313" key="3">
    <source>
        <dbReference type="Proteomes" id="UP000827092"/>
    </source>
</evidence>